<reference evidence="2" key="1">
    <citation type="submission" date="2013-10" db="EMBL/GenBank/DDBJ databases">
        <title>Genomic analysis of the causative agents of coccidiosis in chickens.</title>
        <authorList>
            <person name="Reid A.J."/>
            <person name="Blake D."/>
            <person name="Billington K."/>
            <person name="Browne H."/>
            <person name="Dunn M."/>
            <person name="Hung S."/>
            <person name="Kawahara F."/>
            <person name="Miranda-Saavedra D."/>
            <person name="Mourier T."/>
            <person name="Nagra H."/>
            <person name="Otto T.D."/>
            <person name="Rawlings N."/>
            <person name="Sanchez A."/>
            <person name="Sanders M."/>
            <person name="Subramaniam C."/>
            <person name="Tay Y."/>
            <person name="Dear P."/>
            <person name="Doerig C."/>
            <person name="Gruber A."/>
            <person name="Parkinson J."/>
            <person name="Shirley M."/>
            <person name="Wan K.L."/>
            <person name="Berriman M."/>
            <person name="Tomley F."/>
            <person name="Pain A."/>
        </authorList>
    </citation>
    <scope>NUCLEOTIDE SEQUENCE [LARGE SCALE GENOMIC DNA]</scope>
    <source>
        <strain evidence="2">Houghton</strain>
    </source>
</reference>
<name>U6LR52_9EIME</name>
<sequence>MSQLVALAPKSKFYKSPSFMTLSIEIAPGPYQSPLYAIVQALIYAILVPGALRGIRKGYESLMPSHGRCGKVMKIQEVNCPCTEDALGHILLCVPFCRDCPSPERVLPYRYGLAGIATGNVMFAGLLYLAYLVVVSSLVFRKLKEDPDNRKVQCRIVSLNCAYIAASGIFFYTNLIAVYGGVGDFVALEPAVFFTANRIFELNIGTIIGVVVLLSMWGMAYHEQSQMDESGKNVSSMSSVALSTHEESRRALEEALNEMRTGVYRE</sequence>
<evidence type="ECO:0000313" key="3">
    <source>
        <dbReference type="Proteomes" id="UP000030750"/>
    </source>
</evidence>
<feature type="transmembrane region" description="Helical" evidence="1">
    <location>
        <begin position="161"/>
        <end position="182"/>
    </location>
</feature>
<dbReference type="Proteomes" id="UP000030750">
    <property type="component" value="Unassembled WGS sequence"/>
</dbReference>
<keyword evidence="1" id="KW-0472">Membrane</keyword>
<evidence type="ECO:0000256" key="1">
    <source>
        <dbReference type="SAM" id="Phobius"/>
    </source>
</evidence>
<gene>
    <name evidence="2" type="ORF">EBH_0038720</name>
</gene>
<keyword evidence="1" id="KW-0812">Transmembrane</keyword>
<reference evidence="2" key="2">
    <citation type="submission" date="2013-10" db="EMBL/GenBank/DDBJ databases">
        <authorList>
            <person name="Aslett M."/>
        </authorList>
    </citation>
    <scope>NUCLEOTIDE SEQUENCE [LARGE SCALE GENOMIC DNA]</scope>
    <source>
        <strain evidence="2">Houghton</strain>
    </source>
</reference>
<keyword evidence="3" id="KW-1185">Reference proteome</keyword>
<dbReference type="EMBL" id="HG712570">
    <property type="protein sequence ID" value="CDJ51049.1"/>
    <property type="molecule type" value="Genomic_DNA"/>
</dbReference>
<dbReference type="AlphaFoldDB" id="U6LR52"/>
<dbReference type="OrthoDB" id="354289at2759"/>
<proteinExistence type="predicted"/>
<feature type="transmembrane region" description="Helical" evidence="1">
    <location>
        <begin position="111"/>
        <end position="140"/>
    </location>
</feature>
<feature type="transmembrane region" description="Helical" evidence="1">
    <location>
        <begin position="202"/>
        <end position="222"/>
    </location>
</feature>
<dbReference type="VEuPathDB" id="ToxoDB:EBH_0038720"/>
<organism evidence="2 3">
    <name type="scientific">Eimeria brunetti</name>
    <dbReference type="NCBI Taxonomy" id="51314"/>
    <lineage>
        <taxon>Eukaryota</taxon>
        <taxon>Sar</taxon>
        <taxon>Alveolata</taxon>
        <taxon>Apicomplexa</taxon>
        <taxon>Conoidasida</taxon>
        <taxon>Coccidia</taxon>
        <taxon>Eucoccidiorida</taxon>
        <taxon>Eimeriorina</taxon>
        <taxon>Eimeriidae</taxon>
        <taxon>Eimeria</taxon>
    </lineage>
</organism>
<keyword evidence="1" id="KW-1133">Transmembrane helix</keyword>
<protein>
    <submittedName>
        <fullName evidence="2">Uncharacterized protein</fullName>
    </submittedName>
</protein>
<evidence type="ECO:0000313" key="2">
    <source>
        <dbReference type="EMBL" id="CDJ51049.1"/>
    </source>
</evidence>
<accession>U6LR52</accession>